<name>A0A4D8PZ72_AZOBR</name>
<gene>
    <name evidence="1" type="ORF">D3867_14090</name>
</gene>
<proteinExistence type="predicted"/>
<dbReference type="Proteomes" id="UP000298596">
    <property type="component" value="Chromosome"/>
</dbReference>
<dbReference type="AlphaFoldDB" id="A0A4D8PZ72"/>
<accession>A0A4D8PZ72</accession>
<protein>
    <submittedName>
        <fullName evidence="1">Uncharacterized protein</fullName>
    </submittedName>
</protein>
<dbReference type="EMBL" id="CP032330">
    <property type="protein sequence ID" value="QCO03043.1"/>
    <property type="molecule type" value="Genomic_DNA"/>
</dbReference>
<reference evidence="1 2" key="1">
    <citation type="submission" date="2018-09" db="EMBL/GenBank/DDBJ databases">
        <title>Whole genome based analysis of evolution and adaptive divergence in Indian and Brazilian strains of Azospirillum brasilense.</title>
        <authorList>
            <person name="Singh C."/>
            <person name="Tripathi A.K."/>
        </authorList>
    </citation>
    <scope>NUCLEOTIDE SEQUENCE [LARGE SCALE GENOMIC DNA]</scope>
    <source>
        <strain evidence="1 2">MTCC4036</strain>
    </source>
</reference>
<sequence>MSTKRVDSLGRLSYHNLKIPVKCRACGHFAEVEPSSLILRFGWATEPEHIPWRCSACGARRRMILVGRAARMHRS</sequence>
<evidence type="ECO:0000313" key="1">
    <source>
        <dbReference type="EMBL" id="QCO03043.1"/>
    </source>
</evidence>
<evidence type="ECO:0000313" key="2">
    <source>
        <dbReference type="Proteomes" id="UP000298596"/>
    </source>
</evidence>
<organism evidence="1 2">
    <name type="scientific">Azospirillum brasilense</name>
    <dbReference type="NCBI Taxonomy" id="192"/>
    <lineage>
        <taxon>Bacteria</taxon>
        <taxon>Pseudomonadati</taxon>
        <taxon>Pseudomonadota</taxon>
        <taxon>Alphaproteobacteria</taxon>
        <taxon>Rhodospirillales</taxon>
        <taxon>Azospirillaceae</taxon>
        <taxon>Azospirillum</taxon>
    </lineage>
</organism>